<dbReference type="SMART" id="SM00954">
    <property type="entry name" value="RelA_SpoT"/>
    <property type="match status" value="1"/>
</dbReference>
<accession>A0A7T5VAQ5</accession>
<name>A0A7T5VAQ5_9BACT</name>
<organism evidence="2 3">
    <name type="scientific">Desulfobulbus oligotrophicus</name>
    <dbReference type="NCBI Taxonomy" id="1909699"/>
    <lineage>
        <taxon>Bacteria</taxon>
        <taxon>Pseudomonadati</taxon>
        <taxon>Thermodesulfobacteriota</taxon>
        <taxon>Desulfobulbia</taxon>
        <taxon>Desulfobulbales</taxon>
        <taxon>Desulfobulbaceae</taxon>
        <taxon>Desulfobulbus</taxon>
    </lineage>
</organism>
<evidence type="ECO:0000313" key="3">
    <source>
        <dbReference type="Proteomes" id="UP000596092"/>
    </source>
</evidence>
<dbReference type="InterPro" id="IPR043519">
    <property type="entry name" value="NT_sf"/>
</dbReference>
<dbReference type="EMBL" id="CP054140">
    <property type="protein sequence ID" value="QQG64412.1"/>
    <property type="molecule type" value="Genomic_DNA"/>
</dbReference>
<feature type="domain" description="RelA/SpoT" evidence="1">
    <location>
        <begin position="42"/>
        <end position="173"/>
    </location>
</feature>
<keyword evidence="3" id="KW-1185">Reference proteome</keyword>
<dbReference type="Gene3D" id="3.30.460.10">
    <property type="entry name" value="Beta Polymerase, domain 2"/>
    <property type="match status" value="1"/>
</dbReference>
<sequence length="1005" mass="113481">MDFEEYERAGRAEYADFAATVAAILTAAINAEEGYRLQQVKGRAKQPDSLNKKLLLRDIDTSTTLEDNIKDLAGCRVIFYTNSDVTRFINSEIIDQNFEVSEVKLHHPRQETEDATELYISNHYIVKLRPDRAALPEYARFIGMRCEIQIQTILNHAWAEMAHDTIYKTPELGDFGGKAFEGIKSRLQKVARKYLLPAGYEFQKIASDFQRLVEGKALFDGDALEAIVEAADNNVRADALETFAENVLPLYDDPHAIYHDVVDRLLVAANRARVTPPVTIETPYGALPAKTYGDILNAVADILMRYRYLDFDITFDALCKLFSWSENEDDRKRLTKLGKALAKHELQIWREQGPIAQALVVERIEKFSADERRELEKLLTEMLREVLETEVSGSTSSSNAVTLHRGVVVASDALRTVRTRAIDLLKNQFALAESDKSYRAILQALQAATQPPFSAEYSKELALQVMENTHTIMEFQTQIVPRLSYKLLQSTEHWVNLCYWRHMTLPESMCSDPKLAAARDQIEAAALAFRDRANSNPDFVIYKILVGYNSVFPPAWQDKEFRYNQMKIYRNEQVDLLLASVNEDSADAWFERISHYAQTESDDAATFPTFGNFFERLAEAQPAIVFSYVDRMEAPLANFLPGMLLGLMRSGMRDQARQLIDAWLDSGQHVGRIAWYLSFANPFDEAMLRHALDSAIKQDDRFALRNVLVAAVSQFEKHPGILIDEVFIPALRHLKAAGDDSWVRMPWFSWLDSPIIRALDEEAASVVLDALVSYPQLEDSAEHIVAAIAERWPASVVTFIGNRLAFAQTENAPTRYNAVPFAVHELQAPLAAIPDLLLEGARKWYDAYPDSFIYDGGKLLASVFPDLSNGLEERLSAIAVDGDQDDYVFVFSVLSAFEGKPCVYGLVRAVVAELDSENVLLAEARSVLREMGVVCGQFGLVALYTKRKKLIEAWLDDPNENVRCFAADYIRELESRIAEENRSAEASLALRKLEYGEELDGKEQG</sequence>
<dbReference type="PANTHER" id="PTHR41773:SF1">
    <property type="entry name" value="RELA_SPOT DOMAIN-CONTAINING PROTEIN"/>
    <property type="match status" value="1"/>
</dbReference>
<dbReference type="RefSeq" id="WP_199263247.1">
    <property type="nucleotide sequence ID" value="NZ_CP054140.1"/>
</dbReference>
<dbReference type="PANTHER" id="PTHR41773">
    <property type="entry name" value="GTP PYROPHOSPHATASE-RELATED"/>
    <property type="match status" value="1"/>
</dbReference>
<gene>
    <name evidence="2" type="ORF">HP555_00335</name>
</gene>
<dbReference type="AlphaFoldDB" id="A0A7T5VAQ5"/>
<dbReference type="SUPFAM" id="SSF81301">
    <property type="entry name" value="Nucleotidyltransferase"/>
    <property type="match status" value="1"/>
</dbReference>
<dbReference type="CDD" id="cd05399">
    <property type="entry name" value="NT_Rel-Spo_like"/>
    <property type="match status" value="1"/>
</dbReference>
<dbReference type="GO" id="GO:0015969">
    <property type="term" value="P:guanosine tetraphosphate metabolic process"/>
    <property type="evidence" value="ECO:0007669"/>
    <property type="project" value="InterPro"/>
</dbReference>
<reference evidence="2 3" key="1">
    <citation type="submission" date="2020-05" db="EMBL/GenBank/DDBJ databases">
        <title>Complete genome of Desulfobulbus oligotrophicus.</title>
        <authorList>
            <person name="Podar M."/>
        </authorList>
    </citation>
    <scope>NUCLEOTIDE SEQUENCE [LARGE SCALE GENOMIC DNA]</scope>
    <source>
        <strain evidence="2 3">Prop6</strain>
    </source>
</reference>
<protein>
    <submittedName>
        <fullName evidence="2">RelA/SpoT domain-containing protein</fullName>
    </submittedName>
</protein>
<proteinExistence type="predicted"/>
<dbReference type="KEGG" id="dog:HP555_00335"/>
<dbReference type="InterPro" id="IPR007685">
    <property type="entry name" value="RelA_SpoT"/>
</dbReference>
<evidence type="ECO:0000259" key="1">
    <source>
        <dbReference type="SMART" id="SM00954"/>
    </source>
</evidence>
<dbReference type="Pfam" id="PF04607">
    <property type="entry name" value="RelA_SpoT"/>
    <property type="match status" value="1"/>
</dbReference>
<evidence type="ECO:0000313" key="2">
    <source>
        <dbReference type="EMBL" id="QQG64412.1"/>
    </source>
</evidence>
<dbReference type="Proteomes" id="UP000596092">
    <property type="component" value="Chromosome"/>
</dbReference>